<evidence type="ECO:0000256" key="6">
    <source>
        <dbReference type="SAM" id="MobiDB-lite"/>
    </source>
</evidence>
<dbReference type="Pfam" id="PF20684">
    <property type="entry name" value="Fung_rhodopsin"/>
    <property type="match status" value="1"/>
</dbReference>
<feature type="domain" description="Rhodopsin" evidence="8">
    <location>
        <begin position="25"/>
        <end position="265"/>
    </location>
</feature>
<keyword evidence="2 7" id="KW-0812">Transmembrane</keyword>
<dbReference type="RefSeq" id="XP_016214885.1">
    <property type="nucleotide sequence ID" value="XM_016357481.1"/>
</dbReference>
<reference evidence="9 10" key="1">
    <citation type="submission" date="2015-01" db="EMBL/GenBank/DDBJ databases">
        <title>The Genome Sequence of Ochroconis gallopava CBS43764.</title>
        <authorList>
            <consortium name="The Broad Institute Genomics Platform"/>
            <person name="Cuomo C."/>
            <person name="de Hoog S."/>
            <person name="Gorbushina A."/>
            <person name="Stielow B."/>
            <person name="Teixiera M."/>
            <person name="Abouelleil A."/>
            <person name="Chapman S.B."/>
            <person name="Priest M."/>
            <person name="Young S.K."/>
            <person name="Wortman J."/>
            <person name="Nusbaum C."/>
            <person name="Birren B."/>
        </authorList>
    </citation>
    <scope>NUCLEOTIDE SEQUENCE [LARGE SCALE GENOMIC DNA]</scope>
    <source>
        <strain evidence="9 10">CBS 43764</strain>
    </source>
</reference>
<comment type="similarity">
    <text evidence="5">Belongs to the SAT4 family.</text>
</comment>
<dbReference type="PANTHER" id="PTHR33048">
    <property type="entry name" value="PTH11-LIKE INTEGRAL MEMBRANE PROTEIN (AFU_ORTHOLOGUE AFUA_5G11245)"/>
    <property type="match status" value="1"/>
</dbReference>
<feature type="transmembrane region" description="Helical" evidence="7">
    <location>
        <begin position="6"/>
        <end position="29"/>
    </location>
</feature>
<keyword evidence="3 7" id="KW-1133">Transmembrane helix</keyword>
<dbReference type="Proteomes" id="UP000053259">
    <property type="component" value="Unassembled WGS sequence"/>
</dbReference>
<dbReference type="OrthoDB" id="3936451at2759"/>
<feature type="transmembrane region" description="Helical" evidence="7">
    <location>
        <begin position="84"/>
        <end position="108"/>
    </location>
</feature>
<dbReference type="STRING" id="253628.A0A0D1XQV5"/>
<feature type="compositionally biased region" description="Basic and acidic residues" evidence="6">
    <location>
        <begin position="317"/>
        <end position="332"/>
    </location>
</feature>
<feature type="transmembrane region" description="Helical" evidence="7">
    <location>
        <begin position="203"/>
        <end position="221"/>
    </location>
</feature>
<feature type="region of interest" description="Disordered" evidence="6">
    <location>
        <begin position="312"/>
        <end position="332"/>
    </location>
</feature>
<gene>
    <name evidence="9" type="ORF">PV09_04172</name>
</gene>
<keyword evidence="10" id="KW-1185">Reference proteome</keyword>
<protein>
    <recommendedName>
        <fullName evidence="8">Rhodopsin domain-containing protein</fullName>
    </recommendedName>
</protein>
<dbReference type="InterPro" id="IPR049326">
    <property type="entry name" value="Rhodopsin_dom_fungi"/>
</dbReference>
<comment type="subcellular location">
    <subcellularLocation>
        <location evidence="1">Membrane</location>
        <topology evidence="1">Multi-pass membrane protein</topology>
    </subcellularLocation>
</comment>
<sequence length="378" mass="41986">MENRGPQVRAVAITFLVLPWIAVVARCYVRIQMIKSFAADDWLAVVTLLLLTVYASLILAGVSWGVGKHVFELTVHQQVTAMKIWYWGENIYIITATVMRIAVGAFLLRIAVKKSHRSVIYGLLAINFVFNLYFLIFTIFQCTPIRGFWSRAAGEQADCRTKIAVDSTFASSAISAIIDWVFGVLPVFILWDLNVSTKKKVGLAVIMGLGVLASAGPLVRIPYTMSLTSTHDFLYDTVDVGLWSFVEPGLGLTVISVLCLRPLFVKFFRAACSTLKSDAMSISDMPPRTLKMNGYGRDPDQNWQGQRVSIHGAQGDDNGRWTPHSEDSEIKEHGVKNYGKAIRMTCEIKSVTDIDVVDVRPSRMTPPGSQPAKVENYV</sequence>
<accession>A0A0D1XQV5</accession>
<dbReference type="GO" id="GO:0016020">
    <property type="term" value="C:membrane"/>
    <property type="evidence" value="ECO:0007669"/>
    <property type="project" value="UniProtKB-SubCell"/>
</dbReference>
<evidence type="ECO:0000313" key="9">
    <source>
        <dbReference type="EMBL" id="KIW05016.1"/>
    </source>
</evidence>
<dbReference type="GeneID" id="27312145"/>
<feature type="transmembrane region" description="Helical" evidence="7">
    <location>
        <begin position="41"/>
        <end position="64"/>
    </location>
</feature>
<feature type="transmembrane region" description="Helical" evidence="7">
    <location>
        <begin position="169"/>
        <end position="191"/>
    </location>
</feature>
<evidence type="ECO:0000256" key="4">
    <source>
        <dbReference type="ARBA" id="ARBA00023136"/>
    </source>
</evidence>
<dbReference type="InterPro" id="IPR052337">
    <property type="entry name" value="SAT4-like"/>
</dbReference>
<dbReference type="AlphaFoldDB" id="A0A0D1XQV5"/>
<proteinExistence type="inferred from homology"/>
<keyword evidence="4 7" id="KW-0472">Membrane</keyword>
<evidence type="ECO:0000313" key="10">
    <source>
        <dbReference type="Proteomes" id="UP000053259"/>
    </source>
</evidence>
<feature type="transmembrane region" description="Helical" evidence="7">
    <location>
        <begin position="241"/>
        <end position="260"/>
    </location>
</feature>
<evidence type="ECO:0000256" key="3">
    <source>
        <dbReference type="ARBA" id="ARBA00022989"/>
    </source>
</evidence>
<dbReference type="HOGENOM" id="CLU_028200_3_4_1"/>
<dbReference type="EMBL" id="KN847539">
    <property type="protein sequence ID" value="KIW05016.1"/>
    <property type="molecule type" value="Genomic_DNA"/>
</dbReference>
<evidence type="ECO:0000259" key="8">
    <source>
        <dbReference type="Pfam" id="PF20684"/>
    </source>
</evidence>
<feature type="transmembrane region" description="Helical" evidence="7">
    <location>
        <begin position="120"/>
        <end position="140"/>
    </location>
</feature>
<dbReference type="VEuPathDB" id="FungiDB:PV09_04172"/>
<dbReference type="InParanoid" id="A0A0D1XQV5"/>
<organism evidence="9 10">
    <name type="scientific">Verruconis gallopava</name>
    <dbReference type="NCBI Taxonomy" id="253628"/>
    <lineage>
        <taxon>Eukaryota</taxon>
        <taxon>Fungi</taxon>
        <taxon>Dikarya</taxon>
        <taxon>Ascomycota</taxon>
        <taxon>Pezizomycotina</taxon>
        <taxon>Dothideomycetes</taxon>
        <taxon>Pleosporomycetidae</taxon>
        <taxon>Venturiales</taxon>
        <taxon>Sympoventuriaceae</taxon>
        <taxon>Verruconis</taxon>
    </lineage>
</organism>
<dbReference type="PANTHER" id="PTHR33048:SF96">
    <property type="entry name" value="INTEGRAL MEMBRANE PROTEIN"/>
    <property type="match status" value="1"/>
</dbReference>
<evidence type="ECO:0000256" key="5">
    <source>
        <dbReference type="ARBA" id="ARBA00038359"/>
    </source>
</evidence>
<evidence type="ECO:0000256" key="7">
    <source>
        <dbReference type="SAM" id="Phobius"/>
    </source>
</evidence>
<evidence type="ECO:0000256" key="2">
    <source>
        <dbReference type="ARBA" id="ARBA00022692"/>
    </source>
</evidence>
<name>A0A0D1XQV5_9PEZI</name>
<evidence type="ECO:0000256" key="1">
    <source>
        <dbReference type="ARBA" id="ARBA00004141"/>
    </source>
</evidence>